<organism evidence="4 5">
    <name type="scientific">Ilex paraguariensis</name>
    <name type="common">yerba mate</name>
    <dbReference type="NCBI Taxonomy" id="185542"/>
    <lineage>
        <taxon>Eukaryota</taxon>
        <taxon>Viridiplantae</taxon>
        <taxon>Streptophyta</taxon>
        <taxon>Embryophyta</taxon>
        <taxon>Tracheophyta</taxon>
        <taxon>Spermatophyta</taxon>
        <taxon>Magnoliopsida</taxon>
        <taxon>eudicotyledons</taxon>
        <taxon>Gunneridae</taxon>
        <taxon>Pentapetalae</taxon>
        <taxon>asterids</taxon>
        <taxon>campanulids</taxon>
        <taxon>Aquifoliales</taxon>
        <taxon>Aquifoliaceae</taxon>
        <taxon>Ilex</taxon>
    </lineage>
</organism>
<name>A0ABC8T708_9AQUA</name>
<feature type="region of interest" description="Disordered" evidence="2">
    <location>
        <begin position="892"/>
        <end position="977"/>
    </location>
</feature>
<evidence type="ECO:0000256" key="1">
    <source>
        <dbReference type="SAM" id="Coils"/>
    </source>
</evidence>
<evidence type="ECO:0000256" key="2">
    <source>
        <dbReference type="SAM" id="MobiDB-lite"/>
    </source>
</evidence>
<dbReference type="PANTHER" id="PTHR35116:SF2">
    <property type="entry name" value="ATP-DEPENDENT HELICASE FAMILY PROTEIN-RELATED"/>
    <property type="match status" value="1"/>
</dbReference>
<dbReference type="Gene3D" id="6.10.250.1310">
    <property type="match status" value="1"/>
</dbReference>
<comment type="caution">
    <text evidence="4">The sequence shown here is derived from an EMBL/GenBank/DDBJ whole genome shotgun (WGS) entry which is preliminary data.</text>
</comment>
<dbReference type="Pfam" id="PF25029">
    <property type="entry name" value="MOM1"/>
    <property type="match status" value="1"/>
</dbReference>
<protein>
    <recommendedName>
        <fullName evidence="3">MOM1 alpha-helical domain-containing protein</fullName>
    </recommendedName>
</protein>
<proteinExistence type="predicted"/>
<dbReference type="InterPro" id="IPR056882">
    <property type="entry name" value="MOM1_dom"/>
</dbReference>
<keyword evidence="5" id="KW-1185">Reference proteome</keyword>
<feature type="region of interest" description="Disordered" evidence="2">
    <location>
        <begin position="607"/>
        <end position="640"/>
    </location>
</feature>
<gene>
    <name evidence="4" type="ORF">ILEXP_LOCUS34360</name>
</gene>
<dbReference type="Proteomes" id="UP001642360">
    <property type="component" value="Unassembled WGS sequence"/>
</dbReference>
<dbReference type="EMBL" id="CAUOFW020004347">
    <property type="protein sequence ID" value="CAK9165203.1"/>
    <property type="molecule type" value="Genomic_DNA"/>
</dbReference>
<feature type="coiled-coil region" evidence="1">
    <location>
        <begin position="703"/>
        <end position="738"/>
    </location>
</feature>
<feature type="region of interest" description="Disordered" evidence="2">
    <location>
        <begin position="354"/>
        <end position="385"/>
    </location>
</feature>
<dbReference type="AlphaFoldDB" id="A0ABC8T708"/>
<feature type="compositionally biased region" description="Polar residues" evidence="2">
    <location>
        <begin position="618"/>
        <end position="640"/>
    </location>
</feature>
<feature type="domain" description="MOM1 alpha-helical" evidence="3">
    <location>
        <begin position="1"/>
        <end position="64"/>
    </location>
</feature>
<feature type="compositionally biased region" description="Polar residues" evidence="2">
    <location>
        <begin position="360"/>
        <end position="379"/>
    </location>
</feature>
<evidence type="ECO:0000313" key="5">
    <source>
        <dbReference type="Proteomes" id="UP001642360"/>
    </source>
</evidence>
<dbReference type="PANTHER" id="PTHR35116">
    <property type="entry name" value="HELICASE PROTEIN MOM1"/>
    <property type="match status" value="1"/>
</dbReference>
<accession>A0ABC8T708</accession>
<evidence type="ECO:0000313" key="4">
    <source>
        <dbReference type="EMBL" id="CAK9165203.1"/>
    </source>
</evidence>
<reference evidence="4 5" key="1">
    <citation type="submission" date="2024-02" db="EMBL/GenBank/DDBJ databases">
        <authorList>
            <person name="Vignale AGUSTIN F."/>
            <person name="Sosa J E."/>
            <person name="Modenutti C."/>
        </authorList>
    </citation>
    <scope>NUCLEOTIDE SEQUENCE [LARGE SCALE GENOMIC DNA]</scope>
</reference>
<evidence type="ECO:0000259" key="3">
    <source>
        <dbReference type="Pfam" id="PF25029"/>
    </source>
</evidence>
<dbReference type="InterPro" id="IPR039322">
    <property type="entry name" value="MOM1"/>
</dbReference>
<sequence>MCWIAASLLKHKVDRKESIELAKRHLDFSCKEEEANYVYSKLRVLKKMFLSWGDNIKESASSQDHIATTEDIKITKEPLDAGESQLEACNFKKLKVEIKEGSHDQEFTDKLVLLLQEDAFKLRMAKGEMLKSIRRVQRKCEKRMTKLLRKQHEEIQEFHRFWEEKRLQLEKEHRVESAFVRSIHQKNSMQMDKLKMVDNEFAEKMEEHKHQKDICFKDLEAKHLTARDEEKHKVANWLAEIKSSTSEGTALDELPLHGSECRNKVGYSRASELGACNGLENVAHVPEHLTEQIPDRIVHSTLLSCVAPTDITKTLPNEALGYSIPADTGSTRVSVYDDDVETMATGRVSVDRMEQPDRVGNSTASSENIACVNPPSSEEQPPDGVQSILRGEDVPSEVPETVLNEVVGDVDAGEIGSPAVVTNGENEGGNKMSYDVSNALRIHSDGANDSFNTESPFLGPSLIELPSVQPVGTPACDDLLPQYLEHDACSPASICIEIGVQDETLHGNQSTLEQGLSPLQPVDDGPIDQSNHHAPLLEPLDRLHESQCNDTSVGQNQCDLPPANRLAREPCSEGHISFQNAEASFQLAGNQAELSDMAASRTGANFEVHPQPDATQLPLGNNQPNLSSTSRVQNQPSGELHASFQNADASPLVDEVRAELPNRAVLPADANLSITQGFNNFLAQSARQAASRMPPTPLYADPLQNELERLRKETEQAVKVHEETKVRLKSECDKEIEEIIAQIRSKYEAKLQEAEAAFLLKKNIFDTNHNKVLMNKILAEAFRSKCVDLRSTGSLGMPQAMPSGLMQHRHQSSLQPTPRPLVNGSYPAGQAAASQQITPLSPQLHHSAALFASIMTRPPHISPITPSTVRVAGEIRAPAPHIQPFRPASMSTASFTSLTPGIPCQPAPNNLPATSPSHTQLPPPPSSLPTNHSGLCSRPPQPENAGGLPPPSSLATNHSGPCSRPPQPENAGGLPAHNLSLSATEMLMDIDSRSGAHQPDIMPPLADFSTTFDSLDLSEFGASGSMQVSSAPSAVVADVVCLSDDD</sequence>
<keyword evidence="1" id="KW-0175">Coiled coil</keyword>